<dbReference type="EMBL" id="QTSX02003556">
    <property type="protein sequence ID" value="KAJ9070922.1"/>
    <property type="molecule type" value="Genomic_DNA"/>
</dbReference>
<protein>
    <submittedName>
        <fullName evidence="1">Uncharacterized protein</fullName>
    </submittedName>
</protein>
<proteinExistence type="predicted"/>
<organism evidence="1 2">
    <name type="scientific">Entomophthora muscae</name>
    <dbReference type="NCBI Taxonomy" id="34485"/>
    <lineage>
        <taxon>Eukaryota</taxon>
        <taxon>Fungi</taxon>
        <taxon>Fungi incertae sedis</taxon>
        <taxon>Zoopagomycota</taxon>
        <taxon>Entomophthoromycotina</taxon>
        <taxon>Entomophthoromycetes</taxon>
        <taxon>Entomophthorales</taxon>
        <taxon>Entomophthoraceae</taxon>
        <taxon>Entomophthora</taxon>
    </lineage>
</organism>
<accession>A0ACC2T9F7</accession>
<gene>
    <name evidence="1" type="ORF">DSO57_1002551</name>
</gene>
<comment type="caution">
    <text evidence="1">The sequence shown here is derived from an EMBL/GenBank/DDBJ whole genome shotgun (WGS) entry which is preliminary data.</text>
</comment>
<keyword evidence="2" id="KW-1185">Reference proteome</keyword>
<dbReference type="Proteomes" id="UP001165960">
    <property type="component" value="Unassembled WGS sequence"/>
</dbReference>
<evidence type="ECO:0000313" key="1">
    <source>
        <dbReference type="EMBL" id="KAJ9070922.1"/>
    </source>
</evidence>
<reference evidence="1" key="1">
    <citation type="submission" date="2022-04" db="EMBL/GenBank/DDBJ databases">
        <title>Genome of the entomopathogenic fungus Entomophthora muscae.</title>
        <authorList>
            <person name="Elya C."/>
            <person name="Lovett B.R."/>
            <person name="Lee E."/>
            <person name="Macias A.M."/>
            <person name="Hajek A.E."/>
            <person name="De Bivort B.L."/>
            <person name="Kasson M.T."/>
            <person name="De Fine Licht H.H."/>
            <person name="Stajich J.E."/>
        </authorList>
    </citation>
    <scope>NUCLEOTIDE SEQUENCE</scope>
    <source>
        <strain evidence="1">Berkeley</strain>
    </source>
</reference>
<sequence>MVNFIGYSKAYHISNSQLEMNSLKVSAEGGDSKVLVSSIACDQCYIKHVGCNKKLPICDHCFKFNLKCTRLRDLKIQPKFAYDNVERFKLPKNNKPRPKPSFNNTIQSCFKNITFPLPSQAPPSPEKKRDEDTKIQHKRKEKRMSIIYFNAKAPLRPVLAWLSKLNEWSLTPSSPAQLQYLLSIMGVSILDASPSDKRFISSVISSNFSRFRKALLPLSFLNTFDDSSAILELAHEAFFYYFNPYIPLFSRRDFLCYPRSYLLTLAIWRTGIQFLCPSTKVTDLVKELDEQLLIQTTPSKLRPSLDTLQSLLILWLTENNSPLFKRKEFFWHYISTIQYSLGIHQFPKCRNPNETIHANMVFERQILFRIILSIDVRFFKLMGYSFIPSNICFVFNSPKALSASDASQLGSYTEKISSLVYTKSKSESDILLRLLHHETRFCTGKLSELKEKLRWIGNKQDRIIISGVNQLRLLHRADPSYPIIPVKWVLIVRFYQLKVFLLNIFEKALLEQNTQMDPKDVYGQHLLVTGLVGAIKGIGILSFVSSAPFFIVRTDTLMAMSRLIMKHYHYKDLPDLHLHIGEPFFCFVPQLSGDRQHLLLRTLCLAKMTLKRWELGIHLSKNFSTSFRMNLFDAFLRRYRIQLPDYLDQ</sequence>
<evidence type="ECO:0000313" key="2">
    <source>
        <dbReference type="Proteomes" id="UP001165960"/>
    </source>
</evidence>
<name>A0ACC2T9F7_9FUNG</name>